<dbReference type="Proteomes" id="UP000215902">
    <property type="component" value="Unassembled WGS sequence"/>
</dbReference>
<evidence type="ECO:0000256" key="4">
    <source>
        <dbReference type="ARBA" id="ARBA00022989"/>
    </source>
</evidence>
<comment type="subcellular location">
    <subcellularLocation>
        <location evidence="1">Membrane</location>
        <topology evidence="1">Multi-pass membrane protein</topology>
    </subcellularLocation>
</comment>
<accession>A0A267FKK0</accession>
<evidence type="ECO:0000313" key="8">
    <source>
        <dbReference type="EMBL" id="PAA74253.1"/>
    </source>
</evidence>
<feature type="region of interest" description="Disordered" evidence="6">
    <location>
        <begin position="296"/>
        <end position="328"/>
    </location>
</feature>
<dbReference type="AlphaFoldDB" id="A0A267FKK0"/>
<dbReference type="SUPFAM" id="SSF103473">
    <property type="entry name" value="MFS general substrate transporter"/>
    <property type="match status" value="1"/>
</dbReference>
<keyword evidence="2" id="KW-0813">Transport</keyword>
<feature type="transmembrane region" description="Helical" evidence="7">
    <location>
        <begin position="258"/>
        <end position="280"/>
    </location>
</feature>
<gene>
    <name evidence="8" type="ORF">BOX15_Mlig016663g4</name>
</gene>
<reference evidence="8 9" key="1">
    <citation type="submission" date="2017-06" db="EMBL/GenBank/DDBJ databases">
        <title>A platform for efficient transgenesis in Macrostomum lignano, a flatworm model organism for stem cell research.</title>
        <authorList>
            <person name="Berezikov E."/>
        </authorList>
    </citation>
    <scope>NUCLEOTIDE SEQUENCE [LARGE SCALE GENOMIC DNA]</scope>
    <source>
        <strain evidence="8">DV1</strain>
        <tissue evidence="8">Whole organism</tissue>
    </source>
</reference>
<evidence type="ECO:0008006" key="10">
    <source>
        <dbReference type="Google" id="ProtNLM"/>
    </source>
</evidence>
<dbReference type="Pfam" id="PF07690">
    <property type="entry name" value="MFS_1"/>
    <property type="match status" value="1"/>
</dbReference>
<feature type="compositionally biased region" description="Low complexity" evidence="6">
    <location>
        <begin position="41"/>
        <end position="52"/>
    </location>
</feature>
<protein>
    <recommendedName>
        <fullName evidence="10">Major facilitator superfamily (MFS) profile domain-containing protein</fullName>
    </recommendedName>
</protein>
<evidence type="ECO:0000256" key="1">
    <source>
        <dbReference type="ARBA" id="ARBA00004141"/>
    </source>
</evidence>
<sequence>MAVYVGRHLRAAVSHPADVLLAASVAQIPAGIRPTRRGPDAAQSSSQEQQEAGTDGTSQQHRGQGERASLKGLFANPTMTRLTLLSIVNWIGGGFLYYGLVLLSTELPGQPHRCLQNLHQMSAASSDKSSTECCQALSSEDYATAAFATLGEFFGYLIIILFIDTCGRRAVIASNTGVLSVLLVCMLFCMPPKLLAVLLFFARSCAASAFTAIYIFTNEAYPTTIRTLGMGVCCAASRIGALLSPFVAQVMLPDYSVMAAMLTYAGMAVVTTVCVLLMPFDTKGRSLMQTVEEVAEAASAGQPSSKPAGEPTEGDGLRMTGDPRSTAA</sequence>
<dbReference type="OrthoDB" id="4139357at2759"/>
<dbReference type="EMBL" id="NIVC01000962">
    <property type="protein sequence ID" value="PAA74253.1"/>
    <property type="molecule type" value="Genomic_DNA"/>
</dbReference>
<dbReference type="STRING" id="282301.A0A267FKK0"/>
<keyword evidence="3 7" id="KW-0812">Transmembrane</keyword>
<dbReference type="GO" id="GO:0016020">
    <property type="term" value="C:membrane"/>
    <property type="evidence" value="ECO:0007669"/>
    <property type="project" value="UniProtKB-SubCell"/>
</dbReference>
<feature type="transmembrane region" description="Helical" evidence="7">
    <location>
        <begin position="228"/>
        <end position="252"/>
    </location>
</feature>
<dbReference type="InterPro" id="IPR036259">
    <property type="entry name" value="MFS_trans_sf"/>
</dbReference>
<dbReference type="PANTHER" id="PTHR23511">
    <property type="entry name" value="SYNAPTIC VESICLE GLYCOPROTEIN 2"/>
    <property type="match status" value="1"/>
</dbReference>
<feature type="region of interest" description="Disordered" evidence="6">
    <location>
        <begin position="32"/>
        <end position="66"/>
    </location>
</feature>
<name>A0A267FKK0_9PLAT</name>
<keyword evidence="5 7" id="KW-0472">Membrane</keyword>
<dbReference type="PANTHER" id="PTHR23511:SF5">
    <property type="entry name" value="MAJOR FACILITATOR-TYPE TRANSPORTER HXNZ-RELATED"/>
    <property type="match status" value="1"/>
</dbReference>
<dbReference type="Gene3D" id="1.20.1250.20">
    <property type="entry name" value="MFS general substrate transporter like domains"/>
    <property type="match status" value="1"/>
</dbReference>
<dbReference type="GO" id="GO:0022857">
    <property type="term" value="F:transmembrane transporter activity"/>
    <property type="evidence" value="ECO:0007669"/>
    <property type="project" value="InterPro"/>
</dbReference>
<evidence type="ECO:0000256" key="2">
    <source>
        <dbReference type="ARBA" id="ARBA00022448"/>
    </source>
</evidence>
<evidence type="ECO:0000256" key="6">
    <source>
        <dbReference type="SAM" id="MobiDB-lite"/>
    </source>
</evidence>
<dbReference type="InterPro" id="IPR011701">
    <property type="entry name" value="MFS"/>
</dbReference>
<evidence type="ECO:0000256" key="5">
    <source>
        <dbReference type="ARBA" id="ARBA00023136"/>
    </source>
</evidence>
<keyword evidence="4 7" id="KW-1133">Transmembrane helix</keyword>
<keyword evidence="9" id="KW-1185">Reference proteome</keyword>
<evidence type="ECO:0000256" key="3">
    <source>
        <dbReference type="ARBA" id="ARBA00022692"/>
    </source>
</evidence>
<proteinExistence type="predicted"/>
<feature type="transmembrane region" description="Helical" evidence="7">
    <location>
        <begin position="170"/>
        <end position="189"/>
    </location>
</feature>
<comment type="caution">
    <text evidence="8">The sequence shown here is derived from an EMBL/GenBank/DDBJ whole genome shotgun (WGS) entry which is preliminary data.</text>
</comment>
<evidence type="ECO:0000256" key="7">
    <source>
        <dbReference type="SAM" id="Phobius"/>
    </source>
</evidence>
<feature type="transmembrane region" description="Helical" evidence="7">
    <location>
        <begin position="195"/>
        <end position="216"/>
    </location>
</feature>
<evidence type="ECO:0000313" key="9">
    <source>
        <dbReference type="Proteomes" id="UP000215902"/>
    </source>
</evidence>
<organism evidence="8 9">
    <name type="scientific">Macrostomum lignano</name>
    <dbReference type="NCBI Taxonomy" id="282301"/>
    <lineage>
        <taxon>Eukaryota</taxon>
        <taxon>Metazoa</taxon>
        <taxon>Spiralia</taxon>
        <taxon>Lophotrochozoa</taxon>
        <taxon>Platyhelminthes</taxon>
        <taxon>Rhabditophora</taxon>
        <taxon>Macrostomorpha</taxon>
        <taxon>Macrostomida</taxon>
        <taxon>Macrostomidae</taxon>
        <taxon>Macrostomum</taxon>
    </lineage>
</organism>
<feature type="transmembrane region" description="Helical" evidence="7">
    <location>
        <begin position="145"/>
        <end position="163"/>
    </location>
</feature>
<feature type="transmembrane region" description="Helical" evidence="7">
    <location>
        <begin position="82"/>
        <end position="103"/>
    </location>
</feature>